<dbReference type="InterPro" id="IPR051044">
    <property type="entry name" value="MAG_DAG_Lipase"/>
</dbReference>
<organism evidence="2 3">
    <name type="scientific">Nitratireductor pacificus pht-3B</name>
    <dbReference type="NCBI Taxonomy" id="391937"/>
    <lineage>
        <taxon>Bacteria</taxon>
        <taxon>Pseudomonadati</taxon>
        <taxon>Pseudomonadota</taxon>
        <taxon>Alphaproteobacteria</taxon>
        <taxon>Hyphomicrobiales</taxon>
        <taxon>Phyllobacteriaceae</taxon>
        <taxon>Nitratireductor</taxon>
    </lineage>
</organism>
<dbReference type="Gene3D" id="3.40.50.1820">
    <property type="entry name" value="alpha/beta hydrolase"/>
    <property type="match status" value="1"/>
</dbReference>
<evidence type="ECO:0000313" key="2">
    <source>
        <dbReference type="EMBL" id="EKF20767.1"/>
    </source>
</evidence>
<dbReference type="GO" id="GO:0016787">
    <property type="term" value="F:hydrolase activity"/>
    <property type="evidence" value="ECO:0007669"/>
    <property type="project" value="UniProtKB-KW"/>
</dbReference>
<evidence type="ECO:0000313" key="3">
    <source>
        <dbReference type="Proteomes" id="UP000006786"/>
    </source>
</evidence>
<dbReference type="InterPro" id="IPR029058">
    <property type="entry name" value="AB_hydrolase_fold"/>
</dbReference>
<sequence length="309" mass="33478">MGFEDQTTLSSPTGAKLHLLHRTAPAGARGVVQINHGVAEHAMRYAAFADFLAQRGFHVYAHDHRGHGRTTAPGAPLGHIGPDATADTLLADVAAVHDHIAAEHPGLPVIVFGHSMGGMIAINFAIRYGHRLAGAAIWNAPLATAPEALAGKAVLAWERFRLGSDVPSRLLPKLTFAAWARAFPERRTESDWLSRDCAEVDKYIADPLSGRDSSIGIWTALFDLSLKAGGHAALEAARKSLPYMLVAGSADPSTKGGKVIRTLETRLRRNGFSNLETTIYEDFRHETLNEVGRERAMEDFVAWAEKIIN</sequence>
<keyword evidence="2" id="KW-0378">Hydrolase</keyword>
<dbReference type="Proteomes" id="UP000006786">
    <property type="component" value="Unassembled WGS sequence"/>
</dbReference>
<comment type="caution">
    <text evidence="2">The sequence shown here is derived from an EMBL/GenBank/DDBJ whole genome shotgun (WGS) entry which is preliminary data.</text>
</comment>
<protein>
    <submittedName>
        <fullName evidence="2">Alpha/beta hydrolase</fullName>
    </submittedName>
</protein>
<gene>
    <name evidence="2" type="ORF">NA2_00275</name>
</gene>
<dbReference type="Pfam" id="PF12146">
    <property type="entry name" value="Hydrolase_4"/>
    <property type="match status" value="1"/>
</dbReference>
<dbReference type="InterPro" id="IPR022742">
    <property type="entry name" value="Hydrolase_4"/>
</dbReference>
<keyword evidence="3" id="KW-1185">Reference proteome</keyword>
<evidence type="ECO:0000259" key="1">
    <source>
        <dbReference type="Pfam" id="PF12146"/>
    </source>
</evidence>
<dbReference type="PANTHER" id="PTHR11614">
    <property type="entry name" value="PHOSPHOLIPASE-RELATED"/>
    <property type="match status" value="1"/>
</dbReference>
<proteinExistence type="predicted"/>
<reference evidence="2 3" key="1">
    <citation type="journal article" date="2012" name="J. Bacteriol.">
        <title>Genome Sequence of Nitratireductor pacificus Type Strain pht-3B.</title>
        <authorList>
            <person name="Lai Q."/>
            <person name="Li G."/>
            <person name="Shao Z."/>
        </authorList>
    </citation>
    <scope>NUCLEOTIDE SEQUENCE [LARGE SCALE GENOMIC DNA]</scope>
    <source>
        <strain evidence="3">pht-3B</strain>
    </source>
</reference>
<name>K2MTQ6_9HYPH</name>
<dbReference type="eggNOG" id="COG2267">
    <property type="taxonomic scope" value="Bacteria"/>
</dbReference>
<dbReference type="AlphaFoldDB" id="K2MTQ6"/>
<dbReference type="OrthoDB" id="9806902at2"/>
<dbReference type="EMBL" id="AMRM01000001">
    <property type="protein sequence ID" value="EKF20767.1"/>
    <property type="molecule type" value="Genomic_DNA"/>
</dbReference>
<dbReference type="STRING" id="391937.NA2_00275"/>
<accession>K2MTQ6</accession>
<dbReference type="SUPFAM" id="SSF53474">
    <property type="entry name" value="alpha/beta-Hydrolases"/>
    <property type="match status" value="1"/>
</dbReference>
<dbReference type="RefSeq" id="WP_008592895.1">
    <property type="nucleotide sequence ID" value="NZ_AMRM01000001.1"/>
</dbReference>
<feature type="domain" description="Serine aminopeptidase S33" evidence="1">
    <location>
        <begin position="28"/>
        <end position="290"/>
    </location>
</feature>
<dbReference type="PATRIC" id="fig|391937.3.peg.55"/>